<dbReference type="SUPFAM" id="SSF47565">
    <property type="entry name" value="Insect pheromone/odorant-binding proteins"/>
    <property type="match status" value="2"/>
</dbReference>
<organism evidence="1 2">
    <name type="scientific">Diatraea saccharalis</name>
    <name type="common">sugarcane borer</name>
    <dbReference type="NCBI Taxonomy" id="40085"/>
    <lineage>
        <taxon>Eukaryota</taxon>
        <taxon>Metazoa</taxon>
        <taxon>Ecdysozoa</taxon>
        <taxon>Arthropoda</taxon>
        <taxon>Hexapoda</taxon>
        <taxon>Insecta</taxon>
        <taxon>Pterygota</taxon>
        <taxon>Neoptera</taxon>
        <taxon>Endopterygota</taxon>
        <taxon>Lepidoptera</taxon>
        <taxon>Glossata</taxon>
        <taxon>Ditrysia</taxon>
        <taxon>Pyraloidea</taxon>
        <taxon>Crambidae</taxon>
        <taxon>Crambinae</taxon>
        <taxon>Diatraea</taxon>
    </lineage>
</organism>
<dbReference type="EMBL" id="OU893332">
    <property type="protein sequence ID" value="CAG9782202.1"/>
    <property type="molecule type" value="Genomic_DNA"/>
</dbReference>
<keyword evidence="2" id="KW-1185">Reference proteome</keyword>
<gene>
    <name evidence="1" type="ORF">DIATSA_LOCUS482</name>
</gene>
<reference evidence="1" key="2">
    <citation type="submission" date="2022-10" db="EMBL/GenBank/DDBJ databases">
        <authorList>
            <consortium name="ENA_rothamsted_submissions"/>
            <consortium name="culmorum"/>
            <person name="King R."/>
        </authorList>
    </citation>
    <scope>NUCLEOTIDE SEQUENCE</scope>
</reference>
<dbReference type="AlphaFoldDB" id="A0A9N9N3H6"/>
<proteinExistence type="predicted"/>
<dbReference type="Gene3D" id="1.10.238.20">
    <property type="entry name" value="Pheromone/general odorant binding protein domain"/>
    <property type="match status" value="2"/>
</dbReference>
<reference evidence="1" key="1">
    <citation type="submission" date="2021-12" db="EMBL/GenBank/DDBJ databases">
        <authorList>
            <person name="King R."/>
        </authorList>
    </citation>
    <scope>NUCLEOTIDE SEQUENCE</scope>
</reference>
<evidence type="ECO:0000313" key="1">
    <source>
        <dbReference type="EMBL" id="CAG9782202.1"/>
    </source>
</evidence>
<dbReference type="InterPro" id="IPR036728">
    <property type="entry name" value="PBP_GOBP_sf"/>
</dbReference>
<name>A0A9N9N3H6_9NEOP</name>
<sequence>MDSEPSISILYARDKKSDKVTNECLTEMYPRNLYKYPLHIDRNDIPCIIHCVLKKFGIMTNDGFINISNYYKRVQSIHRYDPRILISDVGDTCAQNINGMNLDHDVCTILLLLLTAFSANARIAVMYAHDKLSDIVAEQCFNEMFPKKHVIVQESDEPCIIFCVLKKLGIMTPNGAINLDIYRKRVQVAHQLDQRSLVSDFGSSCVESAEATQHKQDVCKKAKVFNDCTHLYRILLK</sequence>
<dbReference type="OrthoDB" id="7081399at2759"/>
<dbReference type="GO" id="GO:0005549">
    <property type="term" value="F:odorant binding"/>
    <property type="evidence" value="ECO:0007669"/>
    <property type="project" value="InterPro"/>
</dbReference>
<dbReference type="Proteomes" id="UP001153714">
    <property type="component" value="Chromosome 1"/>
</dbReference>
<protein>
    <submittedName>
        <fullName evidence="1">Uncharacterized protein</fullName>
    </submittedName>
</protein>
<evidence type="ECO:0000313" key="2">
    <source>
        <dbReference type="Proteomes" id="UP001153714"/>
    </source>
</evidence>
<accession>A0A9N9N3H6</accession>
<dbReference type="InterPro" id="IPR006170">
    <property type="entry name" value="PBP/GOBP"/>
</dbReference>
<dbReference type="Pfam" id="PF01395">
    <property type="entry name" value="PBP_GOBP"/>
    <property type="match status" value="2"/>
</dbReference>